<keyword evidence="1" id="KW-0812">Transmembrane</keyword>
<evidence type="ECO:0000313" key="3">
    <source>
        <dbReference type="Proteomes" id="UP000239735"/>
    </source>
</evidence>
<keyword evidence="1" id="KW-1133">Transmembrane helix</keyword>
<dbReference type="Proteomes" id="UP000239735">
    <property type="component" value="Unassembled WGS sequence"/>
</dbReference>
<evidence type="ECO:0000313" key="2">
    <source>
        <dbReference type="EMBL" id="SPE24932.1"/>
    </source>
</evidence>
<dbReference type="AlphaFoldDB" id="A0A2N9LNX9"/>
<proteinExistence type="predicted"/>
<dbReference type="EMBL" id="OKRB01000105">
    <property type="protein sequence ID" value="SPE24932.1"/>
    <property type="molecule type" value="Genomic_DNA"/>
</dbReference>
<accession>A0A2N9LNX9</accession>
<name>A0A2N9LNX9_9BACT</name>
<gene>
    <name evidence="2" type="ORF">SBA5_470053</name>
</gene>
<protein>
    <submittedName>
        <fullName evidence="2">Uncharacterized protein</fullName>
    </submittedName>
</protein>
<reference evidence="3" key="1">
    <citation type="submission" date="2018-02" db="EMBL/GenBank/DDBJ databases">
        <authorList>
            <person name="Hausmann B."/>
        </authorList>
    </citation>
    <scope>NUCLEOTIDE SEQUENCE [LARGE SCALE GENOMIC DNA]</scope>
    <source>
        <strain evidence="3">Peat soil MAG SbA5</strain>
    </source>
</reference>
<evidence type="ECO:0000256" key="1">
    <source>
        <dbReference type="SAM" id="Phobius"/>
    </source>
</evidence>
<keyword evidence="1" id="KW-0472">Membrane</keyword>
<feature type="transmembrane region" description="Helical" evidence="1">
    <location>
        <begin position="164"/>
        <end position="186"/>
    </location>
</feature>
<sequence>MRPPWCRRPWSEFRDPCRHYPKEKLGLRSLPCSCSPCSLPILRVTCQNLESSSANIPCHAKSSFEGISKSPRHFVARLVRNKLSFPFRSLVQSICERPEGQQRSCQQLQWIWPVPQQQMLNRRQSPVPDRREKAILNSGDVCHTCAAFQVSGGSKARETGQFQIVGSIAYFSLWLVLTSCSIKGIFARP</sequence>
<organism evidence="2 3">
    <name type="scientific">Candidatus Sulfuritelmatomonas gaucii</name>
    <dbReference type="NCBI Taxonomy" id="2043161"/>
    <lineage>
        <taxon>Bacteria</taxon>
        <taxon>Pseudomonadati</taxon>
        <taxon>Acidobacteriota</taxon>
        <taxon>Terriglobia</taxon>
        <taxon>Terriglobales</taxon>
        <taxon>Acidobacteriaceae</taxon>
        <taxon>Candidatus Sulfuritelmatomonas</taxon>
    </lineage>
</organism>